<evidence type="ECO:0000313" key="4">
    <source>
        <dbReference type="Proteomes" id="UP000516437"/>
    </source>
</evidence>
<feature type="compositionally biased region" description="Acidic residues" evidence="1">
    <location>
        <begin position="77"/>
        <end position="95"/>
    </location>
</feature>
<proteinExistence type="predicted"/>
<accession>A0A6A1VYU3</accession>
<evidence type="ECO:0000256" key="2">
    <source>
        <dbReference type="SAM" id="SignalP"/>
    </source>
</evidence>
<sequence>MQIFFVFLLVSVTPCTISFGHLGNLRFSSKELAVFNPNFSAYHPRPRCLYAVRSSSSNFFARFPLGNLGFRSKASNEDEEEKDDNDEENDREDESLSGRFRSLDEL</sequence>
<name>A0A6A1VYU3_9ROSI</name>
<organism evidence="3 4">
    <name type="scientific">Morella rubra</name>
    <name type="common">Chinese bayberry</name>
    <dbReference type="NCBI Taxonomy" id="262757"/>
    <lineage>
        <taxon>Eukaryota</taxon>
        <taxon>Viridiplantae</taxon>
        <taxon>Streptophyta</taxon>
        <taxon>Embryophyta</taxon>
        <taxon>Tracheophyta</taxon>
        <taxon>Spermatophyta</taxon>
        <taxon>Magnoliopsida</taxon>
        <taxon>eudicotyledons</taxon>
        <taxon>Gunneridae</taxon>
        <taxon>Pentapetalae</taxon>
        <taxon>rosids</taxon>
        <taxon>fabids</taxon>
        <taxon>Fagales</taxon>
        <taxon>Myricaceae</taxon>
        <taxon>Morella</taxon>
    </lineage>
</organism>
<gene>
    <name evidence="3" type="ORF">CJ030_MR4G021095</name>
</gene>
<feature type="region of interest" description="Disordered" evidence="1">
    <location>
        <begin position="69"/>
        <end position="106"/>
    </location>
</feature>
<keyword evidence="2" id="KW-0732">Signal</keyword>
<keyword evidence="4" id="KW-1185">Reference proteome</keyword>
<dbReference type="Proteomes" id="UP000516437">
    <property type="component" value="Chromosome 4"/>
</dbReference>
<dbReference type="EMBL" id="RXIC02000022">
    <property type="protein sequence ID" value="KAB1217226.1"/>
    <property type="molecule type" value="Genomic_DNA"/>
</dbReference>
<evidence type="ECO:0000256" key="1">
    <source>
        <dbReference type="SAM" id="MobiDB-lite"/>
    </source>
</evidence>
<protein>
    <submittedName>
        <fullName evidence="3">Uncharacterized protein</fullName>
    </submittedName>
</protein>
<comment type="caution">
    <text evidence="3">The sequence shown here is derived from an EMBL/GenBank/DDBJ whole genome shotgun (WGS) entry which is preliminary data.</text>
</comment>
<evidence type="ECO:0000313" key="3">
    <source>
        <dbReference type="EMBL" id="KAB1217226.1"/>
    </source>
</evidence>
<feature type="chain" id="PRO_5025595844" evidence="2">
    <location>
        <begin position="19"/>
        <end position="106"/>
    </location>
</feature>
<dbReference type="AlphaFoldDB" id="A0A6A1VYU3"/>
<feature type="signal peptide" evidence="2">
    <location>
        <begin position="1"/>
        <end position="18"/>
    </location>
</feature>
<reference evidence="3 4" key="1">
    <citation type="journal article" date="2019" name="Plant Biotechnol. J.">
        <title>The red bayberry genome and genetic basis of sex determination.</title>
        <authorList>
            <person name="Jia H.M."/>
            <person name="Jia H.J."/>
            <person name="Cai Q.L."/>
            <person name="Wang Y."/>
            <person name="Zhao H.B."/>
            <person name="Yang W.F."/>
            <person name="Wang G.Y."/>
            <person name="Li Y.H."/>
            <person name="Zhan D.L."/>
            <person name="Shen Y.T."/>
            <person name="Niu Q.F."/>
            <person name="Chang L."/>
            <person name="Qiu J."/>
            <person name="Zhao L."/>
            <person name="Xie H.B."/>
            <person name="Fu W.Y."/>
            <person name="Jin J."/>
            <person name="Li X.W."/>
            <person name="Jiao Y."/>
            <person name="Zhou C.C."/>
            <person name="Tu T."/>
            <person name="Chai C.Y."/>
            <person name="Gao J.L."/>
            <person name="Fan L.J."/>
            <person name="van de Weg E."/>
            <person name="Wang J.Y."/>
            <person name="Gao Z.S."/>
        </authorList>
    </citation>
    <scope>NUCLEOTIDE SEQUENCE [LARGE SCALE GENOMIC DNA]</scope>
    <source>
        <tissue evidence="3">Leaves</tissue>
    </source>
</reference>